<keyword evidence="2" id="KW-1185">Reference proteome</keyword>
<sequence>MKKFRVNNRNAVTIREVATTPSDAALLATLAASKLEGLEGQQLFARVHIASSLRRAAHFVVADPHYEAIPEPYDGMPSWLAYINRTVNSSLSVEQRNAVMAALRQRRSRARRKLVTLEIRSETLTRLQAWKVDSGSSNLDMAISALLDKV</sequence>
<reference evidence="1 2" key="1">
    <citation type="submission" date="2023-12" db="EMBL/GenBank/DDBJ databases">
        <title>Chromobacterium sp. strain TRC.1.1.SA producing antimicrobial pigment.</title>
        <authorList>
            <person name="Verma N."/>
            <person name="Choksket S."/>
            <person name="Pinnaka A.K."/>
            <person name="Korpole S."/>
        </authorList>
    </citation>
    <scope>NUCLEOTIDE SEQUENCE [LARGE SCALE GENOMIC DNA]</scope>
    <source>
        <strain evidence="1 2">TRC1.1.SA</strain>
    </source>
</reference>
<protein>
    <submittedName>
        <fullName evidence="1">Uncharacterized protein</fullName>
    </submittedName>
</protein>
<comment type="caution">
    <text evidence="1">The sequence shown here is derived from an EMBL/GenBank/DDBJ whole genome shotgun (WGS) entry which is preliminary data.</text>
</comment>
<accession>A0ABV0CK97</accession>
<organism evidence="1 2">
    <name type="scientific">Chromobacterium indicum</name>
    <dbReference type="NCBI Taxonomy" id="3110228"/>
    <lineage>
        <taxon>Bacteria</taxon>
        <taxon>Pseudomonadati</taxon>
        <taxon>Pseudomonadota</taxon>
        <taxon>Betaproteobacteria</taxon>
        <taxon>Neisseriales</taxon>
        <taxon>Chromobacteriaceae</taxon>
        <taxon>Chromobacterium</taxon>
    </lineage>
</organism>
<dbReference type="RefSeq" id="WP_346788008.1">
    <property type="nucleotide sequence ID" value="NZ_JAYFSJ010000004.1"/>
</dbReference>
<evidence type="ECO:0000313" key="2">
    <source>
        <dbReference type="Proteomes" id="UP001405405"/>
    </source>
</evidence>
<name>A0ABV0CK97_9NEIS</name>
<dbReference type="Proteomes" id="UP001405405">
    <property type="component" value="Unassembled WGS sequence"/>
</dbReference>
<evidence type="ECO:0000313" key="1">
    <source>
        <dbReference type="EMBL" id="MEN7430392.1"/>
    </source>
</evidence>
<proteinExistence type="predicted"/>
<gene>
    <name evidence="1" type="ORF">VA599_06510</name>
</gene>
<dbReference type="EMBL" id="JAYFSJ010000004">
    <property type="protein sequence ID" value="MEN7430392.1"/>
    <property type="molecule type" value="Genomic_DNA"/>
</dbReference>